<dbReference type="PANTHER" id="PTHR30537:SF5">
    <property type="entry name" value="HTH-TYPE TRANSCRIPTIONAL ACTIVATOR TTDR-RELATED"/>
    <property type="match status" value="1"/>
</dbReference>
<dbReference type="Proteomes" id="UP000094776">
    <property type="component" value="Chromosome 1"/>
</dbReference>
<gene>
    <name evidence="3" type="ORF">WT26_10635</name>
</gene>
<feature type="domain" description="LysR substrate-binding" evidence="2">
    <location>
        <begin position="3"/>
        <end position="71"/>
    </location>
</feature>
<dbReference type="EMBL" id="CP013443">
    <property type="protein sequence ID" value="AOK16434.1"/>
    <property type="molecule type" value="Genomic_DNA"/>
</dbReference>
<dbReference type="InterPro" id="IPR058163">
    <property type="entry name" value="LysR-type_TF_proteobact-type"/>
</dbReference>
<reference evidence="3 4" key="1">
    <citation type="submission" date="2015-12" db="EMBL/GenBank/DDBJ databases">
        <title>Diversity of Burkholderia near neighbor genomes.</title>
        <authorList>
            <person name="Sahl J."/>
            <person name="Wagner D."/>
            <person name="Keim P."/>
        </authorList>
    </citation>
    <scope>NUCLEOTIDE SEQUENCE [LARGE SCALE GENOMIC DNA]</scope>
    <source>
        <strain evidence="3 4">MSMB1184WGS</strain>
    </source>
</reference>
<sequence>MATAARTLALAGAGIALKSIWDVGPDLEAGRLVRVLPAYAAPAAPLHAVYPGGRHLAIRVRAFVDFVRERLQAEWCWGDG</sequence>
<name>A0A1B4PR61_BURCE</name>
<dbReference type="PANTHER" id="PTHR30537">
    <property type="entry name" value="HTH-TYPE TRANSCRIPTIONAL REGULATOR"/>
    <property type="match status" value="1"/>
</dbReference>
<protein>
    <recommendedName>
        <fullName evidence="2">LysR substrate-binding domain-containing protein</fullName>
    </recommendedName>
</protein>
<dbReference type="InterPro" id="IPR005119">
    <property type="entry name" value="LysR_subst-bd"/>
</dbReference>
<proteinExistence type="inferred from homology"/>
<comment type="similarity">
    <text evidence="1">Belongs to the LysR transcriptional regulatory family.</text>
</comment>
<dbReference type="SUPFAM" id="SSF53850">
    <property type="entry name" value="Periplasmic binding protein-like II"/>
    <property type="match status" value="1"/>
</dbReference>
<dbReference type="Pfam" id="PF03466">
    <property type="entry name" value="LysR_substrate"/>
    <property type="match status" value="1"/>
</dbReference>
<accession>A0A1B4PR61</accession>
<organism evidence="3 4">
    <name type="scientific">Burkholderia cepacia</name>
    <name type="common">Pseudomonas cepacia</name>
    <dbReference type="NCBI Taxonomy" id="292"/>
    <lineage>
        <taxon>Bacteria</taxon>
        <taxon>Pseudomonadati</taxon>
        <taxon>Pseudomonadota</taxon>
        <taxon>Betaproteobacteria</taxon>
        <taxon>Burkholderiales</taxon>
        <taxon>Burkholderiaceae</taxon>
        <taxon>Burkholderia</taxon>
        <taxon>Burkholderia cepacia complex</taxon>
    </lineage>
</organism>
<evidence type="ECO:0000256" key="1">
    <source>
        <dbReference type="ARBA" id="ARBA00009437"/>
    </source>
</evidence>
<evidence type="ECO:0000313" key="3">
    <source>
        <dbReference type="EMBL" id="AOK16434.1"/>
    </source>
</evidence>
<dbReference type="Gene3D" id="3.40.190.290">
    <property type="match status" value="1"/>
</dbReference>
<dbReference type="AlphaFoldDB" id="A0A1B4PR61"/>
<evidence type="ECO:0000259" key="2">
    <source>
        <dbReference type="Pfam" id="PF03466"/>
    </source>
</evidence>
<evidence type="ECO:0000313" key="4">
    <source>
        <dbReference type="Proteomes" id="UP000094776"/>
    </source>
</evidence>